<keyword evidence="2" id="KW-1185">Reference proteome</keyword>
<comment type="caution">
    <text evidence="1">The sequence shown here is derived from an EMBL/GenBank/DDBJ whole genome shotgun (WGS) entry which is preliminary data.</text>
</comment>
<organism evidence="1 2">
    <name type="scientific">Bradyrhizobium agreste</name>
    <dbReference type="NCBI Taxonomy" id="2751811"/>
    <lineage>
        <taxon>Bacteria</taxon>
        <taxon>Pseudomonadati</taxon>
        <taxon>Pseudomonadota</taxon>
        <taxon>Alphaproteobacteria</taxon>
        <taxon>Hyphomicrobiales</taxon>
        <taxon>Nitrobacteraceae</taxon>
        <taxon>Bradyrhizobium</taxon>
    </lineage>
</organism>
<dbReference type="RefSeq" id="WP_197960168.1">
    <property type="nucleotide sequence ID" value="NZ_JACCHP010000008.1"/>
</dbReference>
<dbReference type="EMBL" id="JACCHP010000008">
    <property type="protein sequence ID" value="MBH5398890.1"/>
    <property type="molecule type" value="Genomic_DNA"/>
</dbReference>
<name>A0ABS0PP56_9BRAD</name>
<evidence type="ECO:0000313" key="1">
    <source>
        <dbReference type="EMBL" id="MBH5398890.1"/>
    </source>
</evidence>
<proteinExistence type="predicted"/>
<gene>
    <name evidence="1" type="ORF">HZZ13_13985</name>
</gene>
<sequence length="208" mass="23004">MLLIDRVPDAVIGRSISQRLTMATRKIGKKNDAPVVFVGKQRIDTDNAQVRSGTANGMGVLYLTCIAEFSAQHVLVLGLETKRSAVRTGPWFLAIQSEESWACDARAVWFVSPAEQSGPSDFLSLPNQQTWTTARLSPVSPVRDRRARSITSHVQRRFDCGVPFSLGPGMMAAARLFDGTTMPAQPAAGQRIREWRLTQRSALRLHEE</sequence>
<accession>A0ABS0PP56</accession>
<dbReference type="Proteomes" id="UP000807370">
    <property type="component" value="Unassembled WGS sequence"/>
</dbReference>
<protein>
    <submittedName>
        <fullName evidence="1">Uncharacterized protein</fullName>
    </submittedName>
</protein>
<evidence type="ECO:0000313" key="2">
    <source>
        <dbReference type="Proteomes" id="UP000807370"/>
    </source>
</evidence>
<reference evidence="1 2" key="1">
    <citation type="submission" date="2020-07" db="EMBL/GenBank/DDBJ databases">
        <title>Bradyrhizobium diversity isolated from nodules of indigenous legumes of Western Australia.</title>
        <authorList>
            <person name="Klepa M.S."/>
        </authorList>
    </citation>
    <scope>NUCLEOTIDE SEQUENCE [LARGE SCALE GENOMIC DNA]</scope>
    <source>
        <strain evidence="1 2">CNPSo 4010</strain>
    </source>
</reference>